<name>A0ABU2QVZ0_9ACTN</name>
<protein>
    <recommendedName>
        <fullName evidence="3">Ferredoxin</fullName>
    </recommendedName>
</protein>
<proteinExistence type="predicted"/>
<accession>A0ABU2QVZ0</accession>
<reference evidence="2" key="1">
    <citation type="submission" date="2023-07" db="EMBL/GenBank/DDBJ databases">
        <title>30 novel species of actinomycetes from the DSMZ collection.</title>
        <authorList>
            <person name="Nouioui I."/>
        </authorList>
    </citation>
    <scope>NUCLEOTIDE SEQUENCE [LARGE SCALE GENOMIC DNA]</scope>
    <source>
        <strain evidence="2">DSM 41979</strain>
    </source>
</reference>
<evidence type="ECO:0000313" key="1">
    <source>
        <dbReference type="EMBL" id="MDT0408183.1"/>
    </source>
</evidence>
<dbReference type="RefSeq" id="WP_010266414.1">
    <property type="nucleotide sequence ID" value="NZ_JAVRET010000005.1"/>
</dbReference>
<dbReference type="EMBL" id="JAVRET010000005">
    <property type="protein sequence ID" value="MDT0408183.1"/>
    <property type="molecule type" value="Genomic_DNA"/>
</dbReference>
<keyword evidence="2" id="KW-1185">Reference proteome</keyword>
<sequence>MSAPEEERAAFAAIQDHATACARCRGGDDECPRAAALYWAWRSVRRLSRSEEVGRRAHEHV</sequence>
<organism evidence="1 2">
    <name type="scientific">Streptomyces evansiae</name>
    <dbReference type="NCBI Taxonomy" id="3075535"/>
    <lineage>
        <taxon>Bacteria</taxon>
        <taxon>Bacillati</taxon>
        <taxon>Actinomycetota</taxon>
        <taxon>Actinomycetes</taxon>
        <taxon>Kitasatosporales</taxon>
        <taxon>Streptomycetaceae</taxon>
        <taxon>Streptomyces</taxon>
    </lineage>
</organism>
<evidence type="ECO:0000313" key="2">
    <source>
        <dbReference type="Proteomes" id="UP001183610"/>
    </source>
</evidence>
<evidence type="ECO:0008006" key="3">
    <source>
        <dbReference type="Google" id="ProtNLM"/>
    </source>
</evidence>
<comment type="caution">
    <text evidence="1">The sequence shown here is derived from an EMBL/GenBank/DDBJ whole genome shotgun (WGS) entry which is preliminary data.</text>
</comment>
<gene>
    <name evidence="1" type="ORF">RM698_03835</name>
</gene>
<dbReference type="Proteomes" id="UP001183610">
    <property type="component" value="Unassembled WGS sequence"/>
</dbReference>